<evidence type="ECO:0000256" key="1">
    <source>
        <dbReference type="SAM" id="MobiDB-lite"/>
    </source>
</evidence>
<dbReference type="InterPro" id="IPR045538">
    <property type="entry name" value="CIS_TMP"/>
</dbReference>
<feature type="non-terminal residue" evidence="2">
    <location>
        <position position="1"/>
    </location>
</feature>
<evidence type="ECO:0000313" key="3">
    <source>
        <dbReference type="Proteomes" id="UP001597197"/>
    </source>
</evidence>
<dbReference type="EMBL" id="JBHUFD010000003">
    <property type="protein sequence ID" value="MFD1872675.1"/>
    <property type="molecule type" value="Genomic_DNA"/>
</dbReference>
<dbReference type="RefSeq" id="WP_382313123.1">
    <property type="nucleotide sequence ID" value="NZ_JBHUFD010000003.1"/>
</dbReference>
<sequence>FGALLADALALSEPARRPRQAAPGAPAAAPLAGEAAGQLMAQYLQTGLAAPAGQLAAALSTLLRPAHAAALARLRPYLSVPTARQRLVDSLSQKQFWSLLRQLRPTGYPPLAAAARDWQRLLALGLVQAGTGPGGLWAEVLAVAATPTGAAQPLALAQRLLQLESALTKQPAAQTVRRLIQSAARQLGPHRRPLLALLATQLPLAAPPAGRPSTRPPTKAASDTAPGSRPTTTTTPNVTPTSLRPRPLPPEPEPDETAYIANAGLVLLWPFFTMLFERLGYLVQRQFGEAATADRAAHLLQFLVTSEENSPEYHLVLNKLLCGVAPAHPLPRAVPLTAAEKTTGEGLLGAALGQWAVLKNTSIAGLRETFLQRPGKLTWHPDRVALTVETKTVDILLDQCPWSIALIKLPWMALPLYVTWR</sequence>
<proteinExistence type="predicted"/>
<organism evidence="2 3">
    <name type="scientific">Hymenobacter bucti</name>
    <dbReference type="NCBI Taxonomy" id="1844114"/>
    <lineage>
        <taxon>Bacteria</taxon>
        <taxon>Pseudomonadati</taxon>
        <taxon>Bacteroidota</taxon>
        <taxon>Cytophagia</taxon>
        <taxon>Cytophagales</taxon>
        <taxon>Hymenobacteraceae</taxon>
        <taxon>Hymenobacter</taxon>
    </lineage>
</organism>
<dbReference type="Proteomes" id="UP001597197">
    <property type="component" value="Unassembled WGS sequence"/>
</dbReference>
<keyword evidence="3" id="KW-1185">Reference proteome</keyword>
<evidence type="ECO:0000313" key="2">
    <source>
        <dbReference type="EMBL" id="MFD1872675.1"/>
    </source>
</evidence>
<reference evidence="3" key="1">
    <citation type="journal article" date="2019" name="Int. J. Syst. Evol. Microbiol.">
        <title>The Global Catalogue of Microorganisms (GCM) 10K type strain sequencing project: providing services to taxonomists for standard genome sequencing and annotation.</title>
        <authorList>
            <consortium name="The Broad Institute Genomics Platform"/>
            <consortium name="The Broad Institute Genome Sequencing Center for Infectious Disease"/>
            <person name="Wu L."/>
            <person name="Ma J."/>
        </authorList>
    </citation>
    <scope>NUCLEOTIDE SEQUENCE [LARGE SCALE GENOMIC DNA]</scope>
    <source>
        <strain evidence="3">CGMCC 1.15795</strain>
    </source>
</reference>
<feature type="region of interest" description="Disordered" evidence="1">
    <location>
        <begin position="205"/>
        <end position="255"/>
    </location>
</feature>
<feature type="compositionally biased region" description="Low complexity" evidence="1">
    <location>
        <begin position="224"/>
        <end position="245"/>
    </location>
</feature>
<protein>
    <submittedName>
        <fullName evidence="2">Contractile injection system tape measure protein</fullName>
    </submittedName>
</protein>
<gene>
    <name evidence="2" type="ORF">ACFSDX_09550</name>
</gene>
<accession>A0ABW4QSV9</accession>
<name>A0ABW4QSV9_9BACT</name>
<comment type="caution">
    <text evidence="2">The sequence shown here is derived from an EMBL/GenBank/DDBJ whole genome shotgun (WGS) entry which is preliminary data.</text>
</comment>
<dbReference type="Pfam" id="PF19268">
    <property type="entry name" value="CIS_TMP"/>
    <property type="match status" value="1"/>
</dbReference>